<dbReference type="OrthoDB" id="333486at2759"/>
<protein>
    <submittedName>
        <fullName evidence="4">Iron-sulfur cluster assembly accessory protein</fullName>
    </submittedName>
</protein>
<dbReference type="AlphaFoldDB" id="A0A023B7W5"/>
<evidence type="ECO:0000313" key="5">
    <source>
        <dbReference type="Proteomes" id="UP000019763"/>
    </source>
</evidence>
<dbReference type="GO" id="GO:0016226">
    <property type="term" value="P:iron-sulfur cluster assembly"/>
    <property type="evidence" value="ECO:0007669"/>
    <property type="project" value="InterPro"/>
</dbReference>
<dbReference type="PANTHER" id="PTHR10072">
    <property type="entry name" value="IRON-SULFUR CLUSTER ASSEMBLY PROTEIN"/>
    <property type="match status" value="1"/>
</dbReference>
<dbReference type="GO" id="GO:0051537">
    <property type="term" value="F:2 iron, 2 sulfur cluster binding"/>
    <property type="evidence" value="ECO:0007669"/>
    <property type="project" value="TreeGrafter"/>
</dbReference>
<evidence type="ECO:0000313" key="4">
    <source>
        <dbReference type="EMBL" id="EZG68102.1"/>
    </source>
</evidence>
<dbReference type="Gene3D" id="2.60.300.12">
    <property type="entry name" value="HesB-like domain"/>
    <property type="match status" value="1"/>
</dbReference>
<evidence type="ECO:0000256" key="2">
    <source>
        <dbReference type="ARBA" id="ARBA00006718"/>
    </source>
</evidence>
<keyword evidence="3" id="KW-0479">Metal-binding</keyword>
<dbReference type="InterPro" id="IPR017870">
    <property type="entry name" value="FeS_cluster_insertion_CS"/>
</dbReference>
<reference evidence="4" key="1">
    <citation type="submission" date="2013-12" db="EMBL/GenBank/DDBJ databases">
        <authorList>
            <person name="Omoto C.K."/>
            <person name="Sibley D."/>
            <person name="Venepally P."/>
            <person name="Hadjithomas M."/>
            <person name="Karamycheva S."/>
            <person name="Brunk B."/>
            <person name="Roos D."/>
            <person name="Caler E."/>
            <person name="Lorenzi H."/>
        </authorList>
    </citation>
    <scope>NUCLEOTIDE SEQUENCE</scope>
</reference>
<dbReference type="PROSITE" id="PS01152">
    <property type="entry name" value="HESB"/>
    <property type="match status" value="1"/>
</dbReference>
<dbReference type="InterPro" id="IPR050322">
    <property type="entry name" value="Fe-S_cluster_asmbl/transfer"/>
</dbReference>
<accession>A0A023B7W5</accession>
<keyword evidence="3" id="KW-0004">4Fe-4S</keyword>
<dbReference type="PANTHER" id="PTHR10072:SF41">
    <property type="entry name" value="IRON-SULFUR CLUSTER ASSEMBLY 1 HOMOLOG, MITOCHONDRIAL"/>
    <property type="match status" value="1"/>
</dbReference>
<dbReference type="SUPFAM" id="SSF89360">
    <property type="entry name" value="HesB-like domain"/>
    <property type="match status" value="1"/>
</dbReference>
<comment type="pathway">
    <text evidence="1">Cofactor biosynthesis; iron-sulfur cluster biosynthesis.</text>
</comment>
<keyword evidence="3" id="KW-0408">Iron</keyword>
<gene>
    <name evidence="4" type="ORF">GNI_064310</name>
</gene>
<sequence>MLYPRRCVSSAAAVTTTEAAQQRILDILKRRNLEAPQATMSLEMVHSGCKGNSYKFEPKQAPPPHFVKVAPRVCVPLPQLTDLVGLHIDWVDTDTESKFTFTNPQAKSTCSCGKSFATSKKADPMSCATVNP</sequence>
<dbReference type="GeneID" id="22912371"/>
<dbReference type="VEuPathDB" id="CryptoDB:GNI_064310"/>
<evidence type="ECO:0000256" key="3">
    <source>
        <dbReference type="ARBA" id="ARBA00022485"/>
    </source>
</evidence>
<dbReference type="NCBIfam" id="TIGR00049">
    <property type="entry name" value="iron-sulfur cluster assembly accessory protein"/>
    <property type="match status" value="1"/>
</dbReference>
<dbReference type="GO" id="GO:0005737">
    <property type="term" value="C:cytoplasm"/>
    <property type="evidence" value="ECO:0007669"/>
    <property type="project" value="TreeGrafter"/>
</dbReference>
<keyword evidence="3" id="KW-0411">Iron-sulfur</keyword>
<dbReference type="EMBL" id="AFNH02000484">
    <property type="protein sequence ID" value="EZG68102.1"/>
    <property type="molecule type" value="Genomic_DNA"/>
</dbReference>
<comment type="caution">
    <text evidence="4">The sequence shown here is derived from an EMBL/GenBank/DDBJ whole genome shotgun (WGS) entry which is preliminary data.</text>
</comment>
<keyword evidence="5" id="KW-1185">Reference proteome</keyword>
<evidence type="ECO:0000256" key="1">
    <source>
        <dbReference type="ARBA" id="ARBA00005151"/>
    </source>
</evidence>
<dbReference type="InterPro" id="IPR035903">
    <property type="entry name" value="HesB-like_dom_sf"/>
</dbReference>
<name>A0A023B7W5_GRENI</name>
<comment type="similarity">
    <text evidence="2">Belongs to the HesB/IscA family.</text>
</comment>
<dbReference type="InterPro" id="IPR016092">
    <property type="entry name" value="ATAP"/>
</dbReference>
<proteinExistence type="inferred from homology"/>
<dbReference type="Proteomes" id="UP000019763">
    <property type="component" value="Unassembled WGS sequence"/>
</dbReference>
<dbReference type="RefSeq" id="XP_011130087.1">
    <property type="nucleotide sequence ID" value="XM_011131785.1"/>
</dbReference>
<organism evidence="4 5">
    <name type="scientific">Gregarina niphandrodes</name>
    <name type="common">Septate eugregarine</name>
    <dbReference type="NCBI Taxonomy" id="110365"/>
    <lineage>
        <taxon>Eukaryota</taxon>
        <taxon>Sar</taxon>
        <taxon>Alveolata</taxon>
        <taxon>Apicomplexa</taxon>
        <taxon>Conoidasida</taxon>
        <taxon>Gregarinasina</taxon>
        <taxon>Eugregarinorida</taxon>
        <taxon>Gregarinidae</taxon>
        <taxon>Gregarina</taxon>
    </lineage>
</organism>